<gene>
    <name evidence="2" type="ORF">S01H4_37409</name>
</gene>
<evidence type="ECO:0000313" key="2">
    <source>
        <dbReference type="EMBL" id="GAH00006.1"/>
    </source>
</evidence>
<protein>
    <submittedName>
        <fullName evidence="2">Uncharacterized protein</fullName>
    </submittedName>
</protein>
<sequence>MDKQRILKEAQKLASKFSFWMVSGNIAHLYGYVFETTEKKFELEIKFDEKFPTNPPKLIYHKDLKELLGEVQLDNYKNWTPESNVVDIVDELKSKIQENLEAPKSDKDLSPIKANEGVGDELESEEYITPDLNAYPSDDHSEDYITPSDSSNDFLYDKQTPVEPSAIHEVSQDINSKIDANQSYNTPLFDDSIQNSLEITTELGLIQQEYAYDQ</sequence>
<comment type="caution">
    <text evidence="2">The sequence shown here is derived from an EMBL/GenBank/DDBJ whole genome shotgun (WGS) entry which is preliminary data.</text>
</comment>
<evidence type="ECO:0000256" key="1">
    <source>
        <dbReference type="SAM" id="MobiDB-lite"/>
    </source>
</evidence>
<feature type="non-terminal residue" evidence="2">
    <location>
        <position position="214"/>
    </location>
</feature>
<organism evidence="2">
    <name type="scientific">marine sediment metagenome</name>
    <dbReference type="NCBI Taxonomy" id="412755"/>
    <lineage>
        <taxon>unclassified sequences</taxon>
        <taxon>metagenomes</taxon>
        <taxon>ecological metagenomes</taxon>
    </lineage>
</organism>
<dbReference type="AlphaFoldDB" id="X1BW74"/>
<feature type="compositionally biased region" description="Basic and acidic residues" evidence="1">
    <location>
        <begin position="99"/>
        <end position="110"/>
    </location>
</feature>
<dbReference type="SUPFAM" id="SSF54495">
    <property type="entry name" value="UBC-like"/>
    <property type="match status" value="1"/>
</dbReference>
<accession>X1BW74</accession>
<dbReference type="CDD" id="cd00195">
    <property type="entry name" value="UBCc_UEV"/>
    <property type="match status" value="1"/>
</dbReference>
<dbReference type="Gene3D" id="3.10.110.10">
    <property type="entry name" value="Ubiquitin Conjugating Enzyme"/>
    <property type="match status" value="1"/>
</dbReference>
<name>X1BW74_9ZZZZ</name>
<feature type="region of interest" description="Disordered" evidence="1">
    <location>
        <begin position="99"/>
        <end position="124"/>
    </location>
</feature>
<reference evidence="2" key="1">
    <citation type="journal article" date="2014" name="Front. Microbiol.">
        <title>High frequency of phylogenetically diverse reductive dehalogenase-homologous genes in deep subseafloor sedimentary metagenomes.</title>
        <authorList>
            <person name="Kawai M."/>
            <person name="Futagami T."/>
            <person name="Toyoda A."/>
            <person name="Takaki Y."/>
            <person name="Nishi S."/>
            <person name="Hori S."/>
            <person name="Arai W."/>
            <person name="Tsubouchi T."/>
            <person name="Morono Y."/>
            <person name="Uchiyama I."/>
            <person name="Ito T."/>
            <person name="Fujiyama A."/>
            <person name="Inagaki F."/>
            <person name="Takami H."/>
        </authorList>
    </citation>
    <scope>NUCLEOTIDE SEQUENCE</scope>
    <source>
        <strain evidence="2">Expedition CK06-06</strain>
    </source>
</reference>
<proteinExistence type="predicted"/>
<dbReference type="InterPro" id="IPR016135">
    <property type="entry name" value="UBQ-conjugating_enzyme/RWD"/>
</dbReference>
<dbReference type="EMBL" id="BART01020093">
    <property type="protein sequence ID" value="GAH00006.1"/>
    <property type="molecule type" value="Genomic_DNA"/>
</dbReference>